<comment type="subunit">
    <text evidence="11">Composed of two chains; the small (or glutamine) chain promotes the hydrolysis of glutamine to ammonia, which is used by the large (or ammonia) chain to synthesize carbamoyl phosphate. Tetramer of heterodimers (alpha,beta)4.</text>
</comment>
<dbReference type="NCBIfam" id="TIGR01368">
    <property type="entry name" value="CPSaseIIsmall"/>
    <property type="match status" value="1"/>
</dbReference>
<evidence type="ECO:0000256" key="9">
    <source>
        <dbReference type="ARBA" id="ARBA00048816"/>
    </source>
</evidence>
<evidence type="ECO:0000256" key="11">
    <source>
        <dbReference type="HAMAP-Rule" id="MF_01209"/>
    </source>
</evidence>
<dbReference type="InterPro" id="IPR006274">
    <property type="entry name" value="CarbamoylP_synth_ssu"/>
</dbReference>
<evidence type="ECO:0000259" key="12">
    <source>
        <dbReference type="SMART" id="SM01097"/>
    </source>
</evidence>
<keyword evidence="8 11" id="KW-0665">Pyrimidine biosynthesis</keyword>
<dbReference type="InterPro" id="IPR036480">
    <property type="entry name" value="CarbP_synth_ssu_N_sf"/>
</dbReference>
<feature type="binding site" evidence="11">
    <location>
        <position position="241"/>
    </location>
    <ligand>
        <name>L-glutamine</name>
        <dbReference type="ChEBI" id="CHEBI:58359"/>
    </ligand>
</feature>
<dbReference type="InterPro" id="IPR050472">
    <property type="entry name" value="Anth_synth/Amidotransfase"/>
</dbReference>
<feature type="binding site" evidence="11">
    <location>
        <position position="239"/>
    </location>
    <ligand>
        <name>L-glutamine</name>
        <dbReference type="ChEBI" id="CHEBI:58359"/>
    </ligand>
</feature>
<evidence type="ECO:0000313" key="13">
    <source>
        <dbReference type="EMBL" id="HJA79158.1"/>
    </source>
</evidence>
<dbReference type="Gene3D" id="3.50.30.20">
    <property type="entry name" value="Carbamoyl-phosphate synthase small subunit, N-terminal domain"/>
    <property type="match status" value="1"/>
</dbReference>
<dbReference type="EC" id="6.3.5.5" evidence="11"/>
<sequence>MKALLVLEDGFRLEGKSFTGEFETGGEVIFNTGMTGYQEVLTDPSYYGQMVCMTYPLIGNYGINAQDMESPRIHMRALLVKECCKQPSNWRASKSLPDFLKQWGVPGLEGIDTRALTRHLRLNGAMRGIISTKDLDPASLQAKAQALPPMQGQNLVPYVCARKPYILENDRMEEVSFDVRGAYAWKGTGLPLLVYDFGVKWNILRLLAEVGFEVLAVPPSFSAEQAKASGARGIFLSNGPGDPATLTAEIENIRELIKHFPVTGICLGHQLIGHALGGTTDKLKFGHHGCNHPVKDLTTGRIEISSQNHGFHVVLDGLDDVEATHINLNDQTLEGLRHKSLPVMSVQYHPEAAAGPHDGRYLFARFFDMTRTAVGWKGAVA</sequence>
<dbReference type="PRINTS" id="PR00096">
    <property type="entry name" value="GATASE"/>
</dbReference>
<keyword evidence="4 11" id="KW-0436">Ligase</keyword>
<dbReference type="Proteomes" id="UP000823821">
    <property type="component" value="Unassembled WGS sequence"/>
</dbReference>
<dbReference type="FunFam" id="3.50.30.20:FF:000001">
    <property type="entry name" value="Carbamoyl-phosphate synthase small chain"/>
    <property type="match status" value="1"/>
</dbReference>
<dbReference type="GO" id="GO:0005524">
    <property type="term" value="F:ATP binding"/>
    <property type="evidence" value="ECO:0007669"/>
    <property type="project" value="UniProtKB-UniRule"/>
</dbReference>
<dbReference type="GO" id="GO:0004088">
    <property type="term" value="F:carbamoyl-phosphate synthase (glutamine-hydrolyzing) activity"/>
    <property type="evidence" value="ECO:0007669"/>
    <property type="project" value="UniProtKB-UniRule"/>
</dbReference>
<evidence type="ECO:0000256" key="7">
    <source>
        <dbReference type="ARBA" id="ARBA00022962"/>
    </source>
</evidence>
<dbReference type="Pfam" id="PF00988">
    <property type="entry name" value="CPSase_sm_chain"/>
    <property type="match status" value="1"/>
</dbReference>
<name>A0A9D2HPH1_9BACT</name>
<dbReference type="SUPFAM" id="SSF52021">
    <property type="entry name" value="Carbamoyl phosphate synthetase, small subunit N-terminal domain"/>
    <property type="match status" value="1"/>
</dbReference>
<dbReference type="SUPFAM" id="SSF52317">
    <property type="entry name" value="Class I glutamine amidotransferase-like"/>
    <property type="match status" value="1"/>
</dbReference>
<dbReference type="PRINTS" id="PR00097">
    <property type="entry name" value="ANTSNTHASEII"/>
</dbReference>
<dbReference type="NCBIfam" id="NF009475">
    <property type="entry name" value="PRK12838.1"/>
    <property type="match status" value="1"/>
</dbReference>
<keyword evidence="11" id="KW-0055">Arginine biosynthesis</keyword>
<feature type="active site" evidence="11">
    <location>
        <position position="351"/>
    </location>
</feature>
<evidence type="ECO:0000256" key="3">
    <source>
        <dbReference type="ARBA" id="ARBA00007800"/>
    </source>
</evidence>
<comment type="catalytic activity">
    <reaction evidence="9 11">
        <text>hydrogencarbonate + L-glutamine + 2 ATP + H2O = carbamoyl phosphate + L-glutamate + 2 ADP + phosphate + 2 H(+)</text>
        <dbReference type="Rhea" id="RHEA:18633"/>
        <dbReference type="ChEBI" id="CHEBI:15377"/>
        <dbReference type="ChEBI" id="CHEBI:15378"/>
        <dbReference type="ChEBI" id="CHEBI:17544"/>
        <dbReference type="ChEBI" id="CHEBI:29985"/>
        <dbReference type="ChEBI" id="CHEBI:30616"/>
        <dbReference type="ChEBI" id="CHEBI:43474"/>
        <dbReference type="ChEBI" id="CHEBI:58228"/>
        <dbReference type="ChEBI" id="CHEBI:58359"/>
        <dbReference type="ChEBI" id="CHEBI:456216"/>
        <dbReference type="EC" id="6.3.5.5"/>
    </reaction>
</comment>
<dbReference type="GO" id="GO:0006207">
    <property type="term" value="P:'de novo' pyrimidine nucleobase biosynthetic process"/>
    <property type="evidence" value="ECO:0007669"/>
    <property type="project" value="InterPro"/>
</dbReference>
<evidence type="ECO:0000256" key="6">
    <source>
        <dbReference type="ARBA" id="ARBA00022840"/>
    </source>
</evidence>
<feature type="binding site" evidence="11">
    <location>
        <position position="311"/>
    </location>
    <ligand>
        <name>L-glutamine</name>
        <dbReference type="ChEBI" id="CHEBI:58359"/>
    </ligand>
</feature>
<feature type="binding site" evidence="11">
    <location>
        <position position="267"/>
    </location>
    <ligand>
        <name>L-glutamine</name>
        <dbReference type="ChEBI" id="CHEBI:58359"/>
    </ligand>
</feature>
<organism evidence="13 14">
    <name type="scientific">Candidatus Desulfovibrio intestinavium</name>
    <dbReference type="NCBI Taxonomy" id="2838534"/>
    <lineage>
        <taxon>Bacteria</taxon>
        <taxon>Pseudomonadati</taxon>
        <taxon>Thermodesulfobacteriota</taxon>
        <taxon>Desulfovibrionia</taxon>
        <taxon>Desulfovibrionales</taxon>
        <taxon>Desulfovibrionaceae</taxon>
        <taxon>Desulfovibrio</taxon>
    </lineage>
</organism>
<dbReference type="InterPro" id="IPR002474">
    <property type="entry name" value="CarbamoylP_synth_ssu_N"/>
</dbReference>
<dbReference type="Pfam" id="PF00117">
    <property type="entry name" value="GATase"/>
    <property type="match status" value="1"/>
</dbReference>
<feature type="binding site" evidence="11">
    <location>
        <position position="45"/>
    </location>
    <ligand>
        <name>L-glutamine</name>
        <dbReference type="ChEBI" id="CHEBI:58359"/>
    </ligand>
</feature>
<comment type="pathway">
    <text evidence="1 11">Pyrimidine metabolism; UMP biosynthesis via de novo pathway; (S)-dihydroorotate from bicarbonate: step 1/3.</text>
</comment>
<gene>
    <name evidence="11 13" type="primary">carA</name>
    <name evidence="13" type="ORF">H9784_06285</name>
</gene>
<evidence type="ECO:0000256" key="1">
    <source>
        <dbReference type="ARBA" id="ARBA00004812"/>
    </source>
</evidence>
<comment type="similarity">
    <text evidence="3 11">Belongs to the CarA family.</text>
</comment>
<feature type="binding site" evidence="11">
    <location>
        <position position="308"/>
    </location>
    <ligand>
        <name>L-glutamine</name>
        <dbReference type="ChEBI" id="CHEBI:58359"/>
    </ligand>
</feature>
<dbReference type="InterPro" id="IPR017926">
    <property type="entry name" value="GATASE"/>
</dbReference>
<feature type="active site" evidence="11">
    <location>
        <position position="349"/>
    </location>
</feature>
<accession>A0A9D2HPH1</accession>
<comment type="pathway">
    <text evidence="2 11">Amino-acid biosynthesis; L-arginine biosynthesis; carbamoyl phosphate from bicarbonate: step 1/1.</text>
</comment>
<keyword evidence="7 11" id="KW-0315">Glutamine amidotransferase</keyword>
<dbReference type="Gene3D" id="3.40.50.880">
    <property type="match status" value="1"/>
</dbReference>
<proteinExistence type="inferred from homology"/>
<dbReference type="PANTHER" id="PTHR43418:SF7">
    <property type="entry name" value="CARBAMOYL-PHOSPHATE SYNTHASE SMALL CHAIN"/>
    <property type="match status" value="1"/>
</dbReference>
<dbReference type="CDD" id="cd01744">
    <property type="entry name" value="GATase1_CPSase"/>
    <property type="match status" value="1"/>
</dbReference>
<feature type="active site" description="Nucleophile" evidence="11">
    <location>
        <position position="266"/>
    </location>
</feature>
<feature type="region of interest" description="CPSase" evidence="11">
    <location>
        <begin position="1"/>
        <end position="171"/>
    </location>
</feature>
<dbReference type="PANTHER" id="PTHR43418">
    <property type="entry name" value="MULTIFUNCTIONAL TRYPTOPHAN BIOSYNTHESIS PROTEIN-RELATED"/>
    <property type="match status" value="1"/>
</dbReference>
<dbReference type="SMART" id="SM01097">
    <property type="entry name" value="CPSase_sm_chain"/>
    <property type="match status" value="1"/>
</dbReference>
<comment type="caution">
    <text evidence="13">The sequence shown here is derived from an EMBL/GenBank/DDBJ whole genome shotgun (WGS) entry which is preliminary data.</text>
</comment>
<evidence type="ECO:0000313" key="14">
    <source>
        <dbReference type="Proteomes" id="UP000823821"/>
    </source>
</evidence>
<feature type="domain" description="Carbamoyl-phosphate synthase small subunit N-terminal" evidence="12">
    <location>
        <begin position="1"/>
        <end position="131"/>
    </location>
</feature>
<evidence type="ECO:0000256" key="10">
    <source>
        <dbReference type="ARBA" id="ARBA00049285"/>
    </source>
</evidence>
<keyword evidence="6 11" id="KW-0067">ATP-binding</keyword>
<evidence type="ECO:0000256" key="2">
    <source>
        <dbReference type="ARBA" id="ARBA00005077"/>
    </source>
</evidence>
<dbReference type="PROSITE" id="PS51273">
    <property type="entry name" value="GATASE_TYPE_1"/>
    <property type="match status" value="1"/>
</dbReference>
<dbReference type="GO" id="GO:0044205">
    <property type="term" value="P:'de novo' UMP biosynthetic process"/>
    <property type="evidence" value="ECO:0007669"/>
    <property type="project" value="UniProtKB-UniRule"/>
</dbReference>
<dbReference type="HAMAP" id="MF_01209">
    <property type="entry name" value="CPSase_S_chain"/>
    <property type="match status" value="1"/>
</dbReference>
<dbReference type="InterPro" id="IPR029062">
    <property type="entry name" value="Class_I_gatase-like"/>
</dbReference>
<dbReference type="EMBL" id="DWZD01000040">
    <property type="protein sequence ID" value="HJA79158.1"/>
    <property type="molecule type" value="Genomic_DNA"/>
</dbReference>
<comment type="catalytic activity">
    <reaction evidence="10 11">
        <text>L-glutamine + H2O = L-glutamate + NH4(+)</text>
        <dbReference type="Rhea" id="RHEA:15889"/>
        <dbReference type="ChEBI" id="CHEBI:15377"/>
        <dbReference type="ChEBI" id="CHEBI:28938"/>
        <dbReference type="ChEBI" id="CHEBI:29985"/>
        <dbReference type="ChEBI" id="CHEBI:58359"/>
    </reaction>
</comment>
<dbReference type="GO" id="GO:0006526">
    <property type="term" value="P:L-arginine biosynthetic process"/>
    <property type="evidence" value="ECO:0007669"/>
    <property type="project" value="UniProtKB-UniRule"/>
</dbReference>
<evidence type="ECO:0000256" key="5">
    <source>
        <dbReference type="ARBA" id="ARBA00022741"/>
    </source>
</evidence>
<dbReference type="InterPro" id="IPR035686">
    <property type="entry name" value="CPSase_GATase1"/>
</dbReference>
<evidence type="ECO:0000256" key="4">
    <source>
        <dbReference type="ARBA" id="ARBA00022598"/>
    </source>
</evidence>
<dbReference type="AlphaFoldDB" id="A0A9D2HPH1"/>
<keyword evidence="11" id="KW-0028">Amino-acid biosynthesis</keyword>
<dbReference type="PRINTS" id="PR00099">
    <property type="entry name" value="CPSGATASE"/>
</dbReference>
<comment type="function">
    <text evidence="11">Small subunit of the glutamine-dependent carbamoyl phosphate synthetase (CPSase). CPSase catalyzes the formation of carbamoyl phosphate from the ammonia moiety of glutamine, carbonate, and phosphate donated by ATP, constituting the first step of 2 biosynthetic pathways, one leading to arginine and/or urea and the other to pyrimidine nucleotides. The small subunit (glutamine amidotransferase) binds and cleaves glutamine to supply the large subunit with the substrate ammonia.</text>
</comment>
<reference evidence="13" key="1">
    <citation type="journal article" date="2021" name="PeerJ">
        <title>Extensive microbial diversity within the chicken gut microbiome revealed by metagenomics and culture.</title>
        <authorList>
            <person name="Gilroy R."/>
            <person name="Ravi A."/>
            <person name="Getino M."/>
            <person name="Pursley I."/>
            <person name="Horton D.L."/>
            <person name="Alikhan N.F."/>
            <person name="Baker D."/>
            <person name="Gharbi K."/>
            <person name="Hall N."/>
            <person name="Watson M."/>
            <person name="Adriaenssens E.M."/>
            <person name="Foster-Nyarko E."/>
            <person name="Jarju S."/>
            <person name="Secka A."/>
            <person name="Antonio M."/>
            <person name="Oren A."/>
            <person name="Chaudhuri R.R."/>
            <person name="La Ragione R."/>
            <person name="Hildebrand F."/>
            <person name="Pallen M.J."/>
        </authorList>
    </citation>
    <scope>NUCLEOTIDE SEQUENCE</scope>
    <source>
        <strain evidence="13">5032</strain>
    </source>
</reference>
<reference evidence="13" key="2">
    <citation type="submission" date="2021-04" db="EMBL/GenBank/DDBJ databases">
        <authorList>
            <person name="Gilroy R."/>
        </authorList>
    </citation>
    <scope>NUCLEOTIDE SEQUENCE</scope>
    <source>
        <strain evidence="13">5032</strain>
    </source>
</reference>
<dbReference type="GO" id="GO:0006541">
    <property type="term" value="P:glutamine metabolic process"/>
    <property type="evidence" value="ECO:0007669"/>
    <property type="project" value="InterPro"/>
</dbReference>
<feature type="binding site" evidence="11">
    <location>
        <position position="270"/>
    </location>
    <ligand>
        <name>L-glutamine</name>
        <dbReference type="ChEBI" id="CHEBI:58359"/>
    </ligand>
</feature>
<evidence type="ECO:0000256" key="8">
    <source>
        <dbReference type="ARBA" id="ARBA00022975"/>
    </source>
</evidence>
<keyword evidence="5 11" id="KW-0547">Nucleotide-binding</keyword>
<protein>
    <recommendedName>
        <fullName evidence="11">Carbamoyl phosphate synthase small chain</fullName>
        <ecNumber evidence="11">6.3.5.5</ecNumber>
    </recommendedName>
    <alternativeName>
        <fullName evidence="11">Carbamoyl phosphate synthetase glutamine chain</fullName>
    </alternativeName>
</protein>
<feature type="binding site" evidence="11">
    <location>
        <position position="310"/>
    </location>
    <ligand>
        <name>L-glutamine</name>
        <dbReference type="ChEBI" id="CHEBI:58359"/>
    </ligand>
</feature>